<evidence type="ECO:0000256" key="14">
    <source>
        <dbReference type="ARBA" id="ARBA00023296"/>
    </source>
</evidence>
<evidence type="ECO:0000313" key="18">
    <source>
        <dbReference type="EMBL" id="WPS63706.1"/>
    </source>
</evidence>
<evidence type="ECO:0000256" key="10">
    <source>
        <dbReference type="ARBA" id="ARBA00022968"/>
    </source>
</evidence>
<organism evidence="18">
    <name type="scientific">Lechcodon virus</name>
    <dbReference type="NCBI Taxonomy" id="3095318"/>
    <lineage>
        <taxon>Viruses</taxon>
        <taxon>Riboviria</taxon>
        <taxon>Orthornavirae</taxon>
        <taxon>Negarnaviricota</taxon>
        <taxon>Haploviricotina</taxon>
        <taxon>Monjiviricetes</taxon>
        <taxon>Mononegavirales</taxon>
        <taxon>Paramyxoviridae</taxon>
    </lineage>
</organism>
<keyword evidence="7" id="KW-0946">Virion</keyword>
<evidence type="ECO:0000256" key="15">
    <source>
        <dbReference type="RuleBase" id="RU004216"/>
    </source>
</evidence>
<evidence type="ECO:0000256" key="3">
    <source>
        <dbReference type="ARBA" id="ARBA00022546"/>
    </source>
</evidence>
<evidence type="ECO:0000256" key="6">
    <source>
        <dbReference type="ARBA" id="ARBA00022804"/>
    </source>
</evidence>
<sequence>MTSSIVNAPVKTSNITRDDKIKKFYGVETAEKVADSISNNKVFILMNTLLILTGAIVTITLNITNLENVKYQNTIIKALQDEIEAKMIAFNNLEQLVKGDIKPKVTLINSAVSVSIPGQISNLQTRFLQKYNQLEESVTRQCTCNPLSGIFPTSNPSNPDNNDQEDDKDTSDDDKVDTSIKPINYAETPNCTNPNDHLAMEPGANFYGIPNLGPSSSSSDECYTNPSFSIGSSIYMFSQEIRKTDCYTGEILSIQVTLGRIVDKGQQGPQASPLLVWSVPNPGIINSCAVAAGDETGWVLCSVTLTAASGEPAPHTFDSFWLYKLEPDTDVVAYNIKGVAHWFDRVYDAVYIGKGGGVQRGDELYFQMYGVSRNRNKYTALCEFGSCIGTGGGGYQVLCDLAVTMLNSEEALVTNAYIKVTELSRNKPVIIVQTFPVSDSYRGSNGRIYSIGENYGVYLAPSSWNRYLRYGMSPDMTVKETDWLPFKTPIMSMLTTCRNDLTNMCPQICSTRGYQDIFPLTDDSEYYTYIDISPLGEGSKAIVSVRDGEGHHSSVEIMKSYHSVLTATVSCFIYKEEVWCIAVTEAKKNKDSAQRIYAHSYRIKSKCYQVPKGGVTSGYIFNGTRHR</sequence>
<feature type="compositionally biased region" description="Acidic residues" evidence="16">
    <location>
        <begin position="162"/>
        <end position="175"/>
    </location>
</feature>
<keyword evidence="9 15" id="KW-0261">Viral envelope protein</keyword>
<evidence type="ECO:0000256" key="2">
    <source>
        <dbReference type="ARBA" id="ARBA00004597"/>
    </source>
</evidence>
<keyword evidence="5 17" id="KW-0812">Transmembrane</keyword>
<keyword evidence="3 15" id="KW-0348">Hemagglutinin</keyword>
<dbReference type="GO" id="GO:0046789">
    <property type="term" value="F:host cell surface receptor binding"/>
    <property type="evidence" value="ECO:0007669"/>
    <property type="project" value="InterPro"/>
</dbReference>
<feature type="region of interest" description="Disordered" evidence="16">
    <location>
        <begin position="149"/>
        <end position="194"/>
    </location>
</feature>
<comment type="subcellular location">
    <subcellularLocation>
        <location evidence="2">Host membrane</location>
        <topology evidence="2">Single-pass type II membrane protein</topology>
    </subcellularLocation>
    <subcellularLocation>
        <location evidence="1">Virion membrane</location>
        <topology evidence="1">Single-pass type II membrane protein</topology>
    </subcellularLocation>
</comment>
<reference evidence="18" key="1">
    <citation type="submission" date="2024-06" db="EMBL/GenBank/DDBJ databases">
        <title>Small in size but huge as reservoir - insights into the virome of European white-toothed shrews.</title>
        <authorList>
            <person name="Haring V.C."/>
            <person name="Litz B."/>
            <person name="Jacob J."/>
            <person name="Brecht M."/>
            <person name="Bauswein M."/>
            <person name="Sehl-Ewert J."/>
            <person name="Heroldova M."/>
            <person name="Hoffmann D."/>
            <person name="Ulrich R.G."/>
            <person name="Beer M."/>
            <person name="Pfaff F."/>
        </authorList>
    </citation>
    <scope>NUCLEOTIDE SEQUENCE</scope>
    <source>
        <strain evidence="18">KS21-0502</strain>
    </source>
</reference>
<keyword evidence="13" id="KW-0325">Glycoprotein</keyword>
<dbReference type="GO" id="GO:0055036">
    <property type="term" value="C:virion membrane"/>
    <property type="evidence" value="ECO:0007669"/>
    <property type="project" value="UniProtKB-SubCell"/>
</dbReference>
<keyword evidence="8" id="KW-1043">Host membrane</keyword>
<feature type="transmembrane region" description="Helical" evidence="17">
    <location>
        <begin position="42"/>
        <end position="63"/>
    </location>
</feature>
<evidence type="ECO:0000256" key="13">
    <source>
        <dbReference type="ARBA" id="ARBA00023180"/>
    </source>
</evidence>
<evidence type="ECO:0000256" key="11">
    <source>
        <dbReference type="ARBA" id="ARBA00022989"/>
    </source>
</evidence>
<evidence type="ECO:0000256" key="1">
    <source>
        <dbReference type="ARBA" id="ARBA00004208"/>
    </source>
</evidence>
<comment type="similarity">
    <text evidence="15">Belongs to the paramyxoviruses hemagglutinin-neuraminidase family.</text>
</comment>
<accession>A0AAU0QLC7</accession>
<evidence type="ECO:0000256" key="8">
    <source>
        <dbReference type="ARBA" id="ARBA00022870"/>
    </source>
</evidence>
<dbReference type="GO" id="GO:0019031">
    <property type="term" value="C:viral envelope"/>
    <property type="evidence" value="ECO:0007669"/>
    <property type="project" value="UniProtKB-KW"/>
</dbReference>
<dbReference type="Pfam" id="PF00423">
    <property type="entry name" value="HN"/>
    <property type="match status" value="1"/>
</dbReference>
<dbReference type="SUPFAM" id="SSF50939">
    <property type="entry name" value="Sialidases"/>
    <property type="match status" value="1"/>
</dbReference>
<keyword evidence="10" id="KW-0735">Signal-anchor</keyword>
<keyword evidence="11 17" id="KW-1133">Transmembrane helix</keyword>
<evidence type="ECO:0000256" key="16">
    <source>
        <dbReference type="SAM" id="MobiDB-lite"/>
    </source>
</evidence>
<proteinExistence type="inferred from homology"/>
<evidence type="ECO:0000256" key="5">
    <source>
        <dbReference type="ARBA" id="ARBA00022692"/>
    </source>
</evidence>
<dbReference type="InterPro" id="IPR036278">
    <property type="entry name" value="Sialidase_sf"/>
</dbReference>
<evidence type="ECO:0000256" key="17">
    <source>
        <dbReference type="SAM" id="Phobius"/>
    </source>
</evidence>
<dbReference type="GO" id="GO:0033644">
    <property type="term" value="C:host cell membrane"/>
    <property type="evidence" value="ECO:0007669"/>
    <property type="project" value="UniProtKB-SubCell"/>
</dbReference>
<keyword evidence="12 17" id="KW-0472">Membrane</keyword>
<evidence type="ECO:0000256" key="12">
    <source>
        <dbReference type="ARBA" id="ARBA00023136"/>
    </source>
</evidence>
<evidence type="ECO:0000256" key="7">
    <source>
        <dbReference type="ARBA" id="ARBA00022844"/>
    </source>
</evidence>
<evidence type="ECO:0000256" key="4">
    <source>
        <dbReference type="ARBA" id="ARBA00022581"/>
    </source>
</evidence>
<keyword evidence="14" id="KW-1160">Virus entry into host cell</keyword>
<dbReference type="GO" id="GO:0019062">
    <property type="term" value="P:virion attachment to host cell"/>
    <property type="evidence" value="ECO:0007669"/>
    <property type="project" value="UniProtKB-KW"/>
</dbReference>
<keyword evidence="6" id="KW-1161">Viral attachment to host cell</keyword>
<keyword evidence="4" id="KW-0945">Host-virus interaction</keyword>
<name>A0AAU0QLC7_9MONO</name>
<evidence type="ECO:0000256" key="9">
    <source>
        <dbReference type="ARBA" id="ARBA00022879"/>
    </source>
</evidence>
<protein>
    <submittedName>
        <fullName evidence="18">Cell attachment protein</fullName>
    </submittedName>
</protein>
<dbReference type="GO" id="GO:0046718">
    <property type="term" value="P:symbiont entry into host cell"/>
    <property type="evidence" value="ECO:0007669"/>
    <property type="project" value="UniProtKB-KW"/>
</dbReference>
<dbReference type="Gene3D" id="2.120.10.10">
    <property type="match status" value="1"/>
</dbReference>
<dbReference type="EMBL" id="OR713879">
    <property type="protein sequence ID" value="WPS63706.1"/>
    <property type="molecule type" value="Viral_cRNA"/>
</dbReference>
<gene>
    <name evidence="18" type="primary">G</name>
</gene>
<dbReference type="InterPro" id="IPR000665">
    <property type="entry name" value="Hemagglutn/HN"/>
</dbReference>